<name>A0ABQ3I4Z6_9BACT</name>
<comment type="caution">
    <text evidence="2">The sequence shown here is derived from an EMBL/GenBank/DDBJ whole genome shotgun (WGS) entry which is preliminary data.</text>
</comment>
<reference evidence="3" key="1">
    <citation type="journal article" date="2019" name="Int. J. Syst. Evol. Microbiol.">
        <title>The Global Catalogue of Microorganisms (GCM) 10K type strain sequencing project: providing services to taxonomists for standard genome sequencing and annotation.</title>
        <authorList>
            <consortium name="The Broad Institute Genomics Platform"/>
            <consortium name="The Broad Institute Genome Sequencing Center for Infectious Disease"/>
            <person name="Wu L."/>
            <person name="Ma J."/>
        </authorList>
    </citation>
    <scope>NUCLEOTIDE SEQUENCE [LARGE SCALE GENOMIC DNA]</scope>
    <source>
        <strain evidence="3">CGMCC 1.15111</strain>
    </source>
</reference>
<dbReference type="Proteomes" id="UP000658258">
    <property type="component" value="Unassembled WGS sequence"/>
</dbReference>
<dbReference type="EMBL" id="BNAG01000003">
    <property type="protein sequence ID" value="GHE64964.1"/>
    <property type="molecule type" value="Genomic_DNA"/>
</dbReference>
<dbReference type="RefSeq" id="WP_189630115.1">
    <property type="nucleotide sequence ID" value="NZ_BNAG01000003.1"/>
</dbReference>
<feature type="compositionally biased region" description="Low complexity" evidence="1">
    <location>
        <begin position="424"/>
        <end position="440"/>
    </location>
</feature>
<evidence type="ECO:0000256" key="1">
    <source>
        <dbReference type="SAM" id="MobiDB-lite"/>
    </source>
</evidence>
<accession>A0ABQ3I4Z6</accession>
<keyword evidence="3" id="KW-1185">Reference proteome</keyword>
<evidence type="ECO:0008006" key="4">
    <source>
        <dbReference type="Google" id="ProtNLM"/>
    </source>
</evidence>
<evidence type="ECO:0000313" key="2">
    <source>
        <dbReference type="EMBL" id="GHE64964.1"/>
    </source>
</evidence>
<evidence type="ECO:0000313" key="3">
    <source>
        <dbReference type="Proteomes" id="UP000658258"/>
    </source>
</evidence>
<gene>
    <name evidence="2" type="ORF">GCM10011340_19970</name>
</gene>
<protein>
    <recommendedName>
        <fullName evidence="4">Phage portal protein</fullName>
    </recommendedName>
</protein>
<proteinExistence type="predicted"/>
<organism evidence="2 3">
    <name type="scientific">Roseivirga thermotolerans</name>
    <dbReference type="NCBI Taxonomy" id="1758176"/>
    <lineage>
        <taxon>Bacteria</taxon>
        <taxon>Pseudomonadati</taxon>
        <taxon>Bacteroidota</taxon>
        <taxon>Cytophagia</taxon>
        <taxon>Cytophagales</taxon>
        <taxon>Roseivirgaceae</taxon>
        <taxon>Roseivirga</taxon>
    </lineage>
</organism>
<feature type="region of interest" description="Disordered" evidence="1">
    <location>
        <begin position="420"/>
        <end position="440"/>
    </location>
</feature>
<sequence>MSELKKIGEGIHYSAASQSVLEVTRTKVEPDAINNYGGGSNEWANWGADNDYPQQLVDLVTKDPTSMGNMEFKIKAHYGGGPMLYKAVPDGKNMVIEPLLREQYTEIDDFFWEIDVENLMQGTITDFEWWGRCHVEYIPNKGRNDIVSIARQKTLDIRKAKLNPKTGQLPGYYLSGNWPQPKSHERVLIPAFDRRNPFQYQKAIYEHTVPSVDKLYYTTPSWHSKTSWLEVAIRIPKWILSNMENAVNIKYHIEIPDKYFKDLYPRTRYKTDEEMYAAREAAEEELKGKIIDALSGVENVSKTFFTKFATDENGNVLPGWKINVIDNKLNDEAWLKADQIAASRVTTADGVPPSLTGLVIANTASGSASDVREQFNYYMQLKSVIPRQTTLEWFYFIKRFKKWPKDIHLGHKQIILQTLDQNKSGTTSSGDPTPTTDKKP</sequence>